<dbReference type="OrthoDB" id="6964167at2"/>
<keyword evidence="2" id="KW-1185">Reference proteome</keyword>
<protein>
    <submittedName>
        <fullName evidence="1">Uncharacterized protein</fullName>
    </submittedName>
</protein>
<dbReference type="Proteomes" id="UP000182025">
    <property type="component" value="Unassembled WGS sequence"/>
</dbReference>
<organism evidence="1 2">
    <name type="scientific">Ectopseudomonas toyotomiensis</name>
    <dbReference type="NCBI Taxonomy" id="554344"/>
    <lineage>
        <taxon>Bacteria</taxon>
        <taxon>Pseudomonadati</taxon>
        <taxon>Pseudomonadota</taxon>
        <taxon>Gammaproteobacteria</taxon>
        <taxon>Pseudomonadales</taxon>
        <taxon>Pseudomonadaceae</taxon>
        <taxon>Ectopseudomonas</taxon>
    </lineage>
</organism>
<gene>
    <name evidence="1" type="ORF">SAMN05216177_103227</name>
</gene>
<sequence>MGMTTPTPEQIDDLARESMAEMPAVQRIRLEHYARSKGITPEQATVQIVTDYLAAEGADDSH</sequence>
<accession>A0A1I5R0C8</accession>
<evidence type="ECO:0000313" key="1">
    <source>
        <dbReference type="EMBL" id="SFP52014.1"/>
    </source>
</evidence>
<reference evidence="2" key="1">
    <citation type="submission" date="2016-10" db="EMBL/GenBank/DDBJ databases">
        <authorList>
            <person name="Varghese N."/>
            <person name="Submissions S."/>
        </authorList>
    </citation>
    <scope>NUCLEOTIDE SEQUENCE [LARGE SCALE GENOMIC DNA]</scope>
    <source>
        <strain evidence="2">JCM 15604</strain>
    </source>
</reference>
<evidence type="ECO:0000313" key="2">
    <source>
        <dbReference type="Proteomes" id="UP000182025"/>
    </source>
</evidence>
<dbReference type="AlphaFoldDB" id="A0A1I5R0C8"/>
<proteinExistence type="predicted"/>
<dbReference type="RefSeq" id="WP_074914171.1">
    <property type="nucleotide sequence ID" value="NZ_FOXK01000003.1"/>
</dbReference>
<name>A0A1I5R0C8_9GAMM</name>
<dbReference type="EMBL" id="FOXK01000003">
    <property type="protein sequence ID" value="SFP52014.1"/>
    <property type="molecule type" value="Genomic_DNA"/>
</dbReference>